<dbReference type="GO" id="GO:0051536">
    <property type="term" value="F:iron-sulfur cluster binding"/>
    <property type="evidence" value="ECO:0007669"/>
    <property type="project" value="InterPro"/>
</dbReference>
<comment type="caution">
    <text evidence="3">The sequence shown here is derived from an EMBL/GenBank/DDBJ whole genome shotgun (WGS) entry which is preliminary data.</text>
</comment>
<dbReference type="GO" id="GO:0016226">
    <property type="term" value="P:iron-sulfur cluster assembly"/>
    <property type="evidence" value="ECO:0007669"/>
    <property type="project" value="InterPro"/>
</dbReference>
<organism evidence="3 4">
    <name type="scientific">Candidatus Uhrbacteria bacterium CG10_big_fil_rev_8_21_14_0_10_48_16</name>
    <dbReference type="NCBI Taxonomy" id="1975038"/>
    <lineage>
        <taxon>Bacteria</taxon>
        <taxon>Candidatus Uhriibacteriota</taxon>
    </lineage>
</organism>
<sequence>MSNSIEQQIEQVLEQVRPALRMDGGGIEFVKYESEAGAVYVRLKGACVGCPMSEITLKMGIEAALQDAIPEIKEVISVE</sequence>
<dbReference type="SUPFAM" id="SSF117916">
    <property type="entry name" value="Fe-S cluster assembly (FSCA) domain-like"/>
    <property type="match status" value="1"/>
</dbReference>
<evidence type="ECO:0000259" key="2">
    <source>
        <dbReference type="Pfam" id="PF01106"/>
    </source>
</evidence>
<dbReference type="EMBL" id="PFEU01000003">
    <property type="protein sequence ID" value="PJE77220.1"/>
    <property type="molecule type" value="Genomic_DNA"/>
</dbReference>
<dbReference type="PANTHER" id="PTHR11178">
    <property type="entry name" value="IRON-SULFUR CLUSTER SCAFFOLD PROTEIN NFU-RELATED"/>
    <property type="match status" value="1"/>
</dbReference>
<accession>A0A2M8LIF0</accession>
<dbReference type="Gene3D" id="3.30.300.130">
    <property type="entry name" value="Fe-S cluster assembly (FSCA)"/>
    <property type="match status" value="1"/>
</dbReference>
<dbReference type="PANTHER" id="PTHR11178:SF25">
    <property type="entry name" value="NIFU-LIKE PROTEIN 3, CHLOROPLASTIC"/>
    <property type="match status" value="1"/>
</dbReference>
<protein>
    <recommendedName>
        <fullName evidence="2">NIF system FeS cluster assembly NifU C-terminal domain-containing protein</fullName>
    </recommendedName>
</protein>
<reference evidence="4" key="1">
    <citation type="submission" date="2017-09" db="EMBL/GenBank/DDBJ databases">
        <title>Depth-based differentiation of microbial function through sediment-hosted aquifers and enrichment of novel symbionts in the deep terrestrial subsurface.</title>
        <authorList>
            <person name="Probst A.J."/>
            <person name="Ladd B."/>
            <person name="Jarett J.K."/>
            <person name="Geller-Mcgrath D.E."/>
            <person name="Sieber C.M.K."/>
            <person name="Emerson J.B."/>
            <person name="Anantharaman K."/>
            <person name="Thomas B.C."/>
            <person name="Malmstrom R."/>
            <person name="Stieglmeier M."/>
            <person name="Klingl A."/>
            <person name="Woyke T."/>
            <person name="Ryan C.M."/>
            <person name="Banfield J.F."/>
        </authorList>
    </citation>
    <scope>NUCLEOTIDE SEQUENCE [LARGE SCALE GENOMIC DNA]</scope>
</reference>
<dbReference type="Pfam" id="PF01106">
    <property type="entry name" value="NifU"/>
    <property type="match status" value="1"/>
</dbReference>
<name>A0A2M8LIF0_9BACT</name>
<evidence type="ECO:0000256" key="1">
    <source>
        <dbReference type="ARBA" id="ARBA00006420"/>
    </source>
</evidence>
<dbReference type="AlphaFoldDB" id="A0A2M8LIF0"/>
<evidence type="ECO:0000313" key="4">
    <source>
        <dbReference type="Proteomes" id="UP000231436"/>
    </source>
</evidence>
<dbReference type="GO" id="GO:0005506">
    <property type="term" value="F:iron ion binding"/>
    <property type="evidence" value="ECO:0007669"/>
    <property type="project" value="InterPro"/>
</dbReference>
<dbReference type="Proteomes" id="UP000231436">
    <property type="component" value="Unassembled WGS sequence"/>
</dbReference>
<feature type="domain" description="NIF system FeS cluster assembly NifU C-terminal" evidence="2">
    <location>
        <begin position="9"/>
        <end position="76"/>
    </location>
</feature>
<evidence type="ECO:0000313" key="3">
    <source>
        <dbReference type="EMBL" id="PJE77220.1"/>
    </source>
</evidence>
<gene>
    <name evidence="3" type="ORF">COV05_00380</name>
</gene>
<dbReference type="InterPro" id="IPR001075">
    <property type="entry name" value="NIF_FeS_clus_asmbl_NifU_C"/>
</dbReference>
<proteinExistence type="inferred from homology"/>
<comment type="similarity">
    <text evidence="1">Belongs to the NifU family.</text>
</comment>
<dbReference type="InterPro" id="IPR034904">
    <property type="entry name" value="FSCA_dom_sf"/>
</dbReference>